<name>A0A1V9Y0D5_9ACAR</name>
<evidence type="ECO:0000256" key="1">
    <source>
        <dbReference type="SAM" id="MobiDB-lite"/>
    </source>
</evidence>
<feature type="compositionally biased region" description="Polar residues" evidence="1">
    <location>
        <begin position="280"/>
        <end position="289"/>
    </location>
</feature>
<feature type="compositionally biased region" description="Pro residues" evidence="1">
    <location>
        <begin position="154"/>
        <end position="168"/>
    </location>
</feature>
<accession>A0A1V9Y0D5</accession>
<comment type="caution">
    <text evidence="2">The sequence shown here is derived from an EMBL/GenBank/DDBJ whole genome shotgun (WGS) entry which is preliminary data.</text>
</comment>
<gene>
    <name evidence="2" type="ORF">BIW11_05929</name>
</gene>
<dbReference type="AlphaFoldDB" id="A0A1V9Y0D5"/>
<keyword evidence="3" id="KW-1185">Reference proteome</keyword>
<dbReference type="STRING" id="418985.A0A1V9Y0D5"/>
<evidence type="ECO:0000313" key="3">
    <source>
        <dbReference type="Proteomes" id="UP000192247"/>
    </source>
</evidence>
<reference evidence="2 3" key="1">
    <citation type="journal article" date="2017" name="Gigascience">
        <title>Draft genome of the honey bee ectoparasitic mite, Tropilaelaps mercedesae, is shaped by the parasitic life history.</title>
        <authorList>
            <person name="Dong X."/>
            <person name="Armstrong S.D."/>
            <person name="Xia D."/>
            <person name="Makepeace B.L."/>
            <person name="Darby A.C."/>
            <person name="Kadowaki T."/>
        </authorList>
    </citation>
    <scope>NUCLEOTIDE SEQUENCE [LARGE SCALE GENOMIC DNA]</scope>
    <source>
        <strain evidence="2">Wuxi-XJTLU</strain>
    </source>
</reference>
<dbReference type="InParanoid" id="A0A1V9Y0D5"/>
<feature type="region of interest" description="Disordered" evidence="1">
    <location>
        <begin position="209"/>
        <end position="292"/>
    </location>
</feature>
<organism evidence="2 3">
    <name type="scientific">Tropilaelaps mercedesae</name>
    <dbReference type="NCBI Taxonomy" id="418985"/>
    <lineage>
        <taxon>Eukaryota</taxon>
        <taxon>Metazoa</taxon>
        <taxon>Ecdysozoa</taxon>
        <taxon>Arthropoda</taxon>
        <taxon>Chelicerata</taxon>
        <taxon>Arachnida</taxon>
        <taxon>Acari</taxon>
        <taxon>Parasitiformes</taxon>
        <taxon>Mesostigmata</taxon>
        <taxon>Gamasina</taxon>
        <taxon>Dermanyssoidea</taxon>
        <taxon>Laelapidae</taxon>
        <taxon>Tropilaelaps</taxon>
    </lineage>
</organism>
<protein>
    <submittedName>
        <fullName evidence="2">Uncharacterized protein</fullName>
    </submittedName>
</protein>
<evidence type="ECO:0000313" key="2">
    <source>
        <dbReference type="EMBL" id="OQR79160.1"/>
    </source>
</evidence>
<proteinExistence type="predicted"/>
<feature type="compositionally biased region" description="Pro residues" evidence="1">
    <location>
        <begin position="135"/>
        <end position="147"/>
    </location>
</feature>
<feature type="region of interest" description="Disordered" evidence="1">
    <location>
        <begin position="76"/>
        <end position="176"/>
    </location>
</feature>
<sequence length="303" mass="30486">MVNSLLWRVFGGPCKEEPTDAHPSPVAVPPSHSETADPIVVGVPQSGHNNLECLPLTLTIPLATYPTHHVFDTAVVPPLPQPTPTTSLTSLEGSSNSLTSYPSAPATPLTPATPATSLTPVSPAGSVADPLSPLSLPPAAPCSPPAPCAHSRHPLPPPPPLFAGPRAPPRSAVCPAPCGPPPRSQALAAGLMDAPASSHVCAEVYNATTSQSSTTTVTTTTTTTAGGVSGCSNDSGNTDAPPNSATADQNNHRHQNHRHQNNAEAGTGGGVGRVGNTTADNKATGNVDSGSGGYVLVKVPSLF</sequence>
<feature type="compositionally biased region" description="Polar residues" evidence="1">
    <location>
        <begin position="230"/>
        <end position="248"/>
    </location>
</feature>
<feature type="compositionally biased region" description="Low complexity" evidence="1">
    <location>
        <begin position="209"/>
        <end position="224"/>
    </location>
</feature>
<feature type="compositionally biased region" description="Low complexity" evidence="1">
    <location>
        <begin position="84"/>
        <end position="134"/>
    </location>
</feature>
<dbReference type="EMBL" id="MNPL01001432">
    <property type="protein sequence ID" value="OQR79160.1"/>
    <property type="molecule type" value="Genomic_DNA"/>
</dbReference>
<dbReference type="Proteomes" id="UP000192247">
    <property type="component" value="Unassembled WGS sequence"/>
</dbReference>